<name>A0A897NSN0_9EURY</name>
<dbReference type="Pfam" id="PF13673">
    <property type="entry name" value="Acetyltransf_10"/>
    <property type="match status" value="1"/>
</dbReference>
<dbReference type="InterPro" id="IPR000182">
    <property type="entry name" value="GNAT_dom"/>
</dbReference>
<organism evidence="2 3">
    <name type="scientific">Halapricum desulfuricans</name>
    <dbReference type="NCBI Taxonomy" id="2841257"/>
    <lineage>
        <taxon>Archaea</taxon>
        <taxon>Methanobacteriati</taxon>
        <taxon>Methanobacteriota</taxon>
        <taxon>Stenosarchaea group</taxon>
        <taxon>Halobacteria</taxon>
        <taxon>Halobacteriales</taxon>
        <taxon>Haloarculaceae</taxon>
        <taxon>Halapricum</taxon>
    </lineage>
</organism>
<dbReference type="AlphaFoldDB" id="A0A897NSN0"/>
<gene>
    <name evidence="2" type="primary">wecD</name>
    <name evidence="2" type="ORF">HSEST_0272</name>
</gene>
<dbReference type="CDD" id="cd04301">
    <property type="entry name" value="NAT_SF"/>
    <property type="match status" value="1"/>
</dbReference>
<evidence type="ECO:0000313" key="3">
    <source>
        <dbReference type="Proteomes" id="UP000663292"/>
    </source>
</evidence>
<dbReference type="InterPro" id="IPR052564">
    <property type="entry name" value="N-acetyltrans/Recomb-assoc"/>
</dbReference>
<keyword evidence="3" id="KW-1185">Reference proteome</keyword>
<dbReference type="PROSITE" id="PS51186">
    <property type="entry name" value="GNAT"/>
    <property type="match status" value="1"/>
</dbReference>
<dbReference type="EMBL" id="CP064791">
    <property type="protein sequence ID" value="QSG13823.1"/>
    <property type="molecule type" value="Genomic_DNA"/>
</dbReference>
<feature type="domain" description="N-acetyltransferase" evidence="1">
    <location>
        <begin position="4"/>
        <end position="160"/>
    </location>
</feature>
<sequence length="161" mass="17672">MVNVSVRTARPGDAEAILAVKQAAIAELSASAYTRQQIEAWTPDDDALTEYRNATETDGFQILVACDDEQVVGYGVLNAESDRIEALFVHPHRARSGIGTRLLGQLESSALLIGCRALTVVSSRNATEFYELHGYTRVETRSREIDGIELEFIVLSKQLTS</sequence>
<dbReference type="Gene3D" id="3.40.630.30">
    <property type="match status" value="1"/>
</dbReference>
<dbReference type="SUPFAM" id="SSF55729">
    <property type="entry name" value="Acyl-CoA N-acyltransferases (Nat)"/>
    <property type="match status" value="1"/>
</dbReference>
<reference evidence="2 3" key="1">
    <citation type="submission" date="2020-11" db="EMBL/GenBank/DDBJ databases">
        <title>Carbohydrate-dependent, anaerobic sulfur respiration: A novel catabolism in halophilic archaea.</title>
        <authorList>
            <person name="Sorokin D.Y."/>
            <person name="Messina E."/>
            <person name="Smedile F."/>
            <person name="La Cono V."/>
            <person name="Hallsworth J.E."/>
            <person name="Yakimov M.M."/>
        </authorList>
    </citation>
    <scope>NUCLEOTIDE SEQUENCE [LARGE SCALE GENOMIC DNA]</scope>
    <source>
        <strain evidence="2 3">HSR-Est</strain>
    </source>
</reference>
<evidence type="ECO:0000259" key="1">
    <source>
        <dbReference type="PROSITE" id="PS51186"/>
    </source>
</evidence>
<keyword evidence="2" id="KW-0808">Transferase</keyword>
<dbReference type="PANTHER" id="PTHR43451">
    <property type="entry name" value="ACETYLTRANSFERASE (GNAT) FAMILY PROTEIN"/>
    <property type="match status" value="1"/>
</dbReference>
<dbReference type="GO" id="GO:0016747">
    <property type="term" value="F:acyltransferase activity, transferring groups other than amino-acyl groups"/>
    <property type="evidence" value="ECO:0007669"/>
    <property type="project" value="InterPro"/>
</dbReference>
<dbReference type="InterPro" id="IPR016181">
    <property type="entry name" value="Acyl_CoA_acyltransferase"/>
</dbReference>
<dbReference type="Proteomes" id="UP000663292">
    <property type="component" value="Chromosome"/>
</dbReference>
<protein>
    <submittedName>
        <fullName evidence="2">Acetyltransferase (GNAT) family</fullName>
    </submittedName>
</protein>
<proteinExistence type="predicted"/>
<dbReference type="PANTHER" id="PTHR43451:SF1">
    <property type="entry name" value="ACETYLTRANSFERASE"/>
    <property type="match status" value="1"/>
</dbReference>
<evidence type="ECO:0000313" key="2">
    <source>
        <dbReference type="EMBL" id="QSG13823.1"/>
    </source>
</evidence>
<accession>A0A897NSN0</accession>